<dbReference type="EMBL" id="PHQY01000522">
    <property type="protein sequence ID" value="PJO44036.1"/>
    <property type="molecule type" value="Genomic_DNA"/>
</dbReference>
<dbReference type="PROSITE" id="PS00870">
    <property type="entry name" value="CLPAB_1"/>
    <property type="match status" value="1"/>
</dbReference>
<feature type="domain" description="AAA+ ATPase" evidence="5">
    <location>
        <begin position="38"/>
        <end position="183"/>
    </location>
</feature>
<reference evidence="6 7" key="1">
    <citation type="submission" date="2017-11" db="EMBL/GenBank/DDBJ databases">
        <title>Bacterial isolate from king chilli rhizosphere.</title>
        <authorList>
            <person name="Takhelmayum P."/>
            <person name="Sarangthem I."/>
        </authorList>
    </citation>
    <scope>NUCLEOTIDE SEQUENCE [LARGE SCALE GENOMIC DNA]</scope>
    <source>
        <strain evidence="7">t26</strain>
    </source>
</reference>
<dbReference type="Gene3D" id="3.40.50.300">
    <property type="entry name" value="P-loop containing nucleotide triphosphate hydrolases"/>
    <property type="match status" value="2"/>
</dbReference>
<evidence type="ECO:0000256" key="3">
    <source>
        <dbReference type="ARBA" id="ARBA00022840"/>
    </source>
</evidence>
<dbReference type="AlphaFoldDB" id="A0A2M9Q7I8"/>
<keyword evidence="1" id="KW-0677">Repeat</keyword>
<dbReference type="GO" id="GO:0008233">
    <property type="term" value="F:peptidase activity"/>
    <property type="evidence" value="ECO:0007669"/>
    <property type="project" value="UniProtKB-KW"/>
</dbReference>
<dbReference type="GO" id="GO:0016887">
    <property type="term" value="F:ATP hydrolysis activity"/>
    <property type="evidence" value="ECO:0007669"/>
    <property type="project" value="InterPro"/>
</dbReference>
<dbReference type="CDD" id="cd00009">
    <property type="entry name" value="AAA"/>
    <property type="match status" value="1"/>
</dbReference>
<keyword evidence="3 6" id="KW-0067">ATP-binding</keyword>
<organism evidence="6 7">
    <name type="scientific">Lysinibacillus xylanilyticus</name>
    <dbReference type="NCBI Taxonomy" id="582475"/>
    <lineage>
        <taxon>Bacteria</taxon>
        <taxon>Bacillati</taxon>
        <taxon>Bacillota</taxon>
        <taxon>Bacilli</taxon>
        <taxon>Bacillales</taxon>
        <taxon>Bacillaceae</taxon>
        <taxon>Lysinibacillus</taxon>
    </lineage>
</organism>
<dbReference type="PANTHER" id="PTHR11638">
    <property type="entry name" value="ATP-DEPENDENT CLP PROTEASE"/>
    <property type="match status" value="1"/>
</dbReference>
<dbReference type="InterPro" id="IPR050130">
    <property type="entry name" value="ClpA_ClpB"/>
</dbReference>
<keyword evidence="4" id="KW-0143">Chaperone</keyword>
<evidence type="ECO:0000313" key="7">
    <source>
        <dbReference type="Proteomes" id="UP000232101"/>
    </source>
</evidence>
<feature type="non-terminal residue" evidence="6">
    <location>
        <position position="1"/>
    </location>
</feature>
<name>A0A2M9Q7I8_9BACI</name>
<dbReference type="InterPro" id="IPR003593">
    <property type="entry name" value="AAA+_ATPase"/>
</dbReference>
<evidence type="ECO:0000256" key="2">
    <source>
        <dbReference type="ARBA" id="ARBA00022741"/>
    </source>
</evidence>
<dbReference type="InterPro" id="IPR018368">
    <property type="entry name" value="ClpA/B_CS1"/>
</dbReference>
<feature type="non-terminal residue" evidence="6">
    <location>
        <position position="223"/>
    </location>
</feature>
<comment type="caution">
    <text evidence="6">The sequence shown here is derived from an EMBL/GenBank/DDBJ whole genome shotgun (WGS) entry which is preliminary data.</text>
</comment>
<dbReference type="SUPFAM" id="SSF52540">
    <property type="entry name" value="P-loop containing nucleoside triphosphate hydrolases"/>
    <property type="match status" value="1"/>
</dbReference>
<gene>
    <name evidence="6" type="ORF">CWD94_09145</name>
</gene>
<accession>A0A2M9Q7I8</accession>
<dbReference type="GO" id="GO:0006508">
    <property type="term" value="P:proteolysis"/>
    <property type="evidence" value="ECO:0007669"/>
    <property type="project" value="UniProtKB-KW"/>
</dbReference>
<protein>
    <submittedName>
        <fullName evidence="6">ATP-dependent Clp protease ATP-binding subunit ClpC</fullName>
    </submittedName>
</protein>
<dbReference type="Pfam" id="PF17871">
    <property type="entry name" value="AAA_lid_9"/>
    <property type="match status" value="1"/>
</dbReference>
<dbReference type="InterPro" id="IPR003959">
    <property type="entry name" value="ATPase_AAA_core"/>
</dbReference>
<dbReference type="GO" id="GO:0034605">
    <property type="term" value="P:cellular response to heat"/>
    <property type="evidence" value="ECO:0007669"/>
    <property type="project" value="TreeGrafter"/>
</dbReference>
<dbReference type="Proteomes" id="UP000232101">
    <property type="component" value="Unassembled WGS sequence"/>
</dbReference>
<evidence type="ECO:0000259" key="5">
    <source>
        <dbReference type="SMART" id="SM00382"/>
    </source>
</evidence>
<dbReference type="SMART" id="SM00382">
    <property type="entry name" value="AAA"/>
    <property type="match status" value="1"/>
</dbReference>
<keyword evidence="6" id="KW-0378">Hydrolase</keyword>
<evidence type="ECO:0000256" key="4">
    <source>
        <dbReference type="ARBA" id="ARBA00023186"/>
    </source>
</evidence>
<evidence type="ECO:0000313" key="6">
    <source>
        <dbReference type="EMBL" id="PJO44036.1"/>
    </source>
</evidence>
<keyword evidence="6" id="KW-0645">Protease</keyword>
<sequence length="223" mass="24816">LDSLARDLTQIAREGTLDPVIGRSKEITRVIEVLSRRTKNNPVLIGEPGVGKTAIAEGLAQQIINNEVPEILRDKRVMTLDMGTVVAGTKYRGEFEDRLKKVMDEIRQAGNVILFIDELHTLIGAGGAEGAIDASNILKPSLARGELQCIGATTLDEYRKYIEKDAALERRFQPIQVDEPTVEEAIQIIQGLRDRYEAHHRVKITDEAIEAAAKMSDRYISDR</sequence>
<dbReference type="FunFam" id="3.40.50.300:FF:000010">
    <property type="entry name" value="Chaperone clpB 1, putative"/>
    <property type="match status" value="1"/>
</dbReference>
<evidence type="ECO:0000256" key="1">
    <source>
        <dbReference type="ARBA" id="ARBA00022737"/>
    </source>
</evidence>
<dbReference type="GO" id="GO:0005737">
    <property type="term" value="C:cytoplasm"/>
    <property type="evidence" value="ECO:0007669"/>
    <property type="project" value="TreeGrafter"/>
</dbReference>
<dbReference type="InterPro" id="IPR041546">
    <property type="entry name" value="ClpA/ClpB_AAA_lid"/>
</dbReference>
<proteinExistence type="predicted"/>
<keyword evidence="2" id="KW-0547">Nucleotide-binding</keyword>
<dbReference type="Pfam" id="PF00004">
    <property type="entry name" value="AAA"/>
    <property type="match status" value="1"/>
</dbReference>
<dbReference type="PANTHER" id="PTHR11638:SF18">
    <property type="entry name" value="HEAT SHOCK PROTEIN 104"/>
    <property type="match status" value="1"/>
</dbReference>
<dbReference type="GO" id="GO:0005524">
    <property type="term" value="F:ATP binding"/>
    <property type="evidence" value="ECO:0007669"/>
    <property type="project" value="UniProtKB-KW"/>
</dbReference>
<dbReference type="InterPro" id="IPR027417">
    <property type="entry name" value="P-loop_NTPase"/>
</dbReference>